<sequence length="138" mass="15427">MAAAPTLPPFSPQKNQQPPPLLLPFPSPWMATPLPSKSLSNLSIKMHCPLSNIFVLLLHVSSHHRSHGILHILLEDAMVLQRFMEVTPMSFPISQNLQQKLIDHHRCCSCADHGEVVLPSPLCDLVSYSPLMHLFDLL</sequence>
<reference evidence="1 2" key="1">
    <citation type="journal article" date="2009" name="Nature">
        <title>The Sorghum bicolor genome and the diversification of grasses.</title>
        <authorList>
            <person name="Paterson A.H."/>
            <person name="Bowers J.E."/>
            <person name="Bruggmann R."/>
            <person name="Dubchak I."/>
            <person name="Grimwood J."/>
            <person name="Gundlach H."/>
            <person name="Haberer G."/>
            <person name="Hellsten U."/>
            <person name="Mitros T."/>
            <person name="Poliakov A."/>
            <person name="Schmutz J."/>
            <person name="Spannagl M."/>
            <person name="Tang H."/>
            <person name="Wang X."/>
            <person name="Wicker T."/>
            <person name="Bharti A.K."/>
            <person name="Chapman J."/>
            <person name="Feltus F.A."/>
            <person name="Gowik U."/>
            <person name="Grigoriev I.V."/>
            <person name="Lyons E."/>
            <person name="Maher C.A."/>
            <person name="Martis M."/>
            <person name="Narechania A."/>
            <person name="Otillar R.P."/>
            <person name="Penning B.W."/>
            <person name="Salamov A.A."/>
            <person name="Wang Y."/>
            <person name="Zhang L."/>
            <person name="Carpita N.C."/>
            <person name="Freeling M."/>
            <person name="Gingle A.R."/>
            <person name="Hash C.T."/>
            <person name="Keller B."/>
            <person name="Klein P."/>
            <person name="Kresovich S."/>
            <person name="McCann M.C."/>
            <person name="Ming R."/>
            <person name="Peterson D.G."/>
            <person name="Mehboob-ur-Rahman"/>
            <person name="Ware D."/>
            <person name="Westhoff P."/>
            <person name="Mayer K.F."/>
            <person name="Messing J."/>
            <person name="Rokhsar D.S."/>
        </authorList>
    </citation>
    <scope>NUCLEOTIDE SEQUENCE [LARGE SCALE GENOMIC DNA]</scope>
    <source>
        <strain evidence="2">cv. BTx623</strain>
    </source>
</reference>
<organism evidence="1 2">
    <name type="scientific">Sorghum bicolor</name>
    <name type="common">Sorghum</name>
    <name type="synonym">Sorghum vulgare</name>
    <dbReference type="NCBI Taxonomy" id="4558"/>
    <lineage>
        <taxon>Eukaryota</taxon>
        <taxon>Viridiplantae</taxon>
        <taxon>Streptophyta</taxon>
        <taxon>Embryophyta</taxon>
        <taxon>Tracheophyta</taxon>
        <taxon>Spermatophyta</taxon>
        <taxon>Magnoliopsida</taxon>
        <taxon>Liliopsida</taxon>
        <taxon>Poales</taxon>
        <taxon>Poaceae</taxon>
        <taxon>PACMAD clade</taxon>
        <taxon>Panicoideae</taxon>
        <taxon>Andropogonodae</taxon>
        <taxon>Andropogoneae</taxon>
        <taxon>Sorghinae</taxon>
        <taxon>Sorghum</taxon>
    </lineage>
</organism>
<protein>
    <submittedName>
        <fullName evidence="1">Uncharacterized protein</fullName>
    </submittedName>
</protein>
<keyword evidence="2" id="KW-1185">Reference proteome</keyword>
<dbReference type="InParanoid" id="A0A1W0W451"/>
<proteinExistence type="predicted"/>
<evidence type="ECO:0000313" key="2">
    <source>
        <dbReference type="Proteomes" id="UP000000768"/>
    </source>
</evidence>
<dbReference type="AlphaFoldDB" id="A0A1W0W451"/>
<reference evidence="2" key="2">
    <citation type="journal article" date="2018" name="Plant J.">
        <title>The Sorghum bicolor reference genome: improved assembly, gene annotations, a transcriptome atlas, and signatures of genome organization.</title>
        <authorList>
            <person name="McCormick R.F."/>
            <person name="Truong S.K."/>
            <person name="Sreedasyam A."/>
            <person name="Jenkins J."/>
            <person name="Shu S."/>
            <person name="Sims D."/>
            <person name="Kennedy M."/>
            <person name="Amirebrahimi M."/>
            <person name="Weers B.D."/>
            <person name="McKinley B."/>
            <person name="Mattison A."/>
            <person name="Morishige D.T."/>
            <person name="Grimwood J."/>
            <person name="Schmutz J."/>
            <person name="Mullet J.E."/>
        </authorList>
    </citation>
    <scope>NUCLEOTIDE SEQUENCE [LARGE SCALE GENOMIC DNA]</scope>
    <source>
        <strain evidence="2">cv. BTx623</strain>
    </source>
</reference>
<dbReference type="EMBL" id="CM000761">
    <property type="protein sequence ID" value="OQU89105.1"/>
    <property type="molecule type" value="Genomic_DNA"/>
</dbReference>
<evidence type="ECO:0000313" key="1">
    <source>
        <dbReference type="EMBL" id="OQU89105.1"/>
    </source>
</evidence>
<dbReference type="Proteomes" id="UP000000768">
    <property type="component" value="Chromosome 2"/>
</dbReference>
<dbReference type="OMA" id="CCSCADH"/>
<dbReference type="Gramene" id="OQU89105">
    <property type="protein sequence ID" value="OQU89105"/>
    <property type="gene ID" value="SORBI_3002G147350"/>
</dbReference>
<accession>A0A1W0W451</accession>
<name>A0A1W0W451_SORBI</name>
<gene>
    <name evidence="1" type="ORF">SORBI_3002G147350</name>
</gene>